<evidence type="ECO:0000259" key="3">
    <source>
        <dbReference type="Pfam" id="PF00496"/>
    </source>
</evidence>
<protein>
    <recommendedName>
        <fullName evidence="3">Solute-binding protein family 5 domain-containing protein</fullName>
    </recommendedName>
</protein>
<gene>
    <name evidence="4" type="ORF">DEX24_08825</name>
</gene>
<proteinExistence type="predicted"/>
<dbReference type="GO" id="GO:1904680">
    <property type="term" value="F:peptide transmembrane transporter activity"/>
    <property type="evidence" value="ECO:0007669"/>
    <property type="project" value="TreeGrafter"/>
</dbReference>
<dbReference type="InterPro" id="IPR039424">
    <property type="entry name" value="SBP_5"/>
</dbReference>
<evidence type="ECO:0000313" key="5">
    <source>
        <dbReference type="Proteomes" id="UP000245938"/>
    </source>
</evidence>
<dbReference type="Pfam" id="PF00496">
    <property type="entry name" value="SBP_bac_5"/>
    <property type="match status" value="1"/>
</dbReference>
<dbReference type="OrthoDB" id="9796817at2"/>
<feature type="chain" id="PRO_5039222042" description="Solute-binding protein family 5 domain-containing protein" evidence="2">
    <location>
        <begin position="24"/>
        <end position="507"/>
    </location>
</feature>
<dbReference type="InterPro" id="IPR000914">
    <property type="entry name" value="SBP_5_dom"/>
</dbReference>
<accession>A0A2U3ALK9</accession>
<dbReference type="PROSITE" id="PS51257">
    <property type="entry name" value="PROKAR_LIPOPROTEIN"/>
    <property type="match status" value="1"/>
</dbReference>
<dbReference type="Gene3D" id="3.10.105.10">
    <property type="entry name" value="Dipeptide-binding Protein, Domain 3"/>
    <property type="match status" value="1"/>
</dbReference>
<organism evidence="4 5">
    <name type="scientific">Kurthia sibirica</name>
    <dbReference type="NCBI Taxonomy" id="202750"/>
    <lineage>
        <taxon>Bacteria</taxon>
        <taxon>Bacillati</taxon>
        <taxon>Bacillota</taxon>
        <taxon>Bacilli</taxon>
        <taxon>Bacillales</taxon>
        <taxon>Caryophanaceae</taxon>
        <taxon>Kurthia</taxon>
    </lineage>
</organism>
<evidence type="ECO:0000256" key="1">
    <source>
        <dbReference type="ARBA" id="ARBA00022729"/>
    </source>
</evidence>
<dbReference type="EMBL" id="QFVR01000009">
    <property type="protein sequence ID" value="PWI25431.1"/>
    <property type="molecule type" value="Genomic_DNA"/>
</dbReference>
<dbReference type="AlphaFoldDB" id="A0A2U3ALK9"/>
<dbReference type="GO" id="GO:0043190">
    <property type="term" value="C:ATP-binding cassette (ABC) transporter complex"/>
    <property type="evidence" value="ECO:0007669"/>
    <property type="project" value="InterPro"/>
</dbReference>
<dbReference type="Proteomes" id="UP000245938">
    <property type="component" value="Unassembled WGS sequence"/>
</dbReference>
<dbReference type="Gene3D" id="3.90.76.10">
    <property type="entry name" value="Dipeptide-binding Protein, Domain 1"/>
    <property type="match status" value="1"/>
</dbReference>
<dbReference type="PIRSF" id="PIRSF002741">
    <property type="entry name" value="MppA"/>
    <property type="match status" value="1"/>
</dbReference>
<sequence length="507" mass="56971">MKKNIRFTVLCIVFALLSACSNSGDTTKIEKVKSTMTVAYEVDTSSFDPILSTSGGDHVIQWPIYESLINFDANLNPKPGLAKSWEIVNEKKITMKLEENVVFHDGTPFNAQVVKENIERMNSKDSLNHDIRTIDQVVAVDEYTVDFLLKVPDVSILMALADRGGMMTSPKVFNNKEKGLSENPVGTGPFKFKSRVPNAEVVYEKNKEYWGADKAKVEQLIIKVMADENARMNALRSGEIDFMSGVAPSNIHAMKKNNNLKVEGDTTLNFKMLYINNSFDIVKNKDIRLAILYAIDRQQLVKVVNFGQGEPASQVVPSSHWAYIDDFTISFNVEKSKELIVQSGILAPKLEINHYTRAFETRLAEVLKTQLETAGFTVKLNGMETISAVNGFFKEKNAPIFLSEWTGRTDVQMPIKSLFSRDSFFNTGASASDRLEALIERGSKTFDEKKRKEIYKAIYEQGFLKEAIFIPIMAPTISVAFHKNVIGYEPNITGKVLFSKLGFKDEK</sequence>
<feature type="domain" description="Solute-binding protein family 5" evidence="3">
    <location>
        <begin position="77"/>
        <end position="410"/>
    </location>
</feature>
<keyword evidence="1 2" id="KW-0732">Signal</keyword>
<evidence type="ECO:0000313" key="4">
    <source>
        <dbReference type="EMBL" id="PWI25431.1"/>
    </source>
</evidence>
<comment type="caution">
    <text evidence="4">The sequence shown here is derived from an EMBL/GenBank/DDBJ whole genome shotgun (WGS) entry which is preliminary data.</text>
</comment>
<dbReference type="PANTHER" id="PTHR30290:SF38">
    <property type="entry name" value="D,D-DIPEPTIDE-BINDING PERIPLASMIC PROTEIN DDPA-RELATED"/>
    <property type="match status" value="1"/>
</dbReference>
<keyword evidence="5" id="KW-1185">Reference proteome</keyword>
<dbReference type="Gene3D" id="3.40.190.10">
    <property type="entry name" value="Periplasmic binding protein-like II"/>
    <property type="match status" value="1"/>
</dbReference>
<evidence type="ECO:0000256" key="2">
    <source>
        <dbReference type="SAM" id="SignalP"/>
    </source>
</evidence>
<reference evidence="4 5" key="1">
    <citation type="submission" date="2018-05" db="EMBL/GenBank/DDBJ databases">
        <title>Kurthia sibirica genome sequence.</title>
        <authorList>
            <person name="Maclea K.S."/>
            <person name="Goen A.E."/>
        </authorList>
    </citation>
    <scope>NUCLEOTIDE SEQUENCE [LARGE SCALE GENOMIC DNA]</scope>
    <source>
        <strain evidence="4 5">ATCC 49154</strain>
    </source>
</reference>
<dbReference type="InterPro" id="IPR030678">
    <property type="entry name" value="Peptide/Ni-bd"/>
</dbReference>
<dbReference type="SUPFAM" id="SSF53850">
    <property type="entry name" value="Periplasmic binding protein-like II"/>
    <property type="match status" value="1"/>
</dbReference>
<dbReference type="RefSeq" id="WP_109306060.1">
    <property type="nucleotide sequence ID" value="NZ_BJUF01000026.1"/>
</dbReference>
<dbReference type="GO" id="GO:0015833">
    <property type="term" value="P:peptide transport"/>
    <property type="evidence" value="ECO:0007669"/>
    <property type="project" value="TreeGrafter"/>
</dbReference>
<dbReference type="GO" id="GO:0042597">
    <property type="term" value="C:periplasmic space"/>
    <property type="evidence" value="ECO:0007669"/>
    <property type="project" value="UniProtKB-ARBA"/>
</dbReference>
<dbReference type="PANTHER" id="PTHR30290">
    <property type="entry name" value="PERIPLASMIC BINDING COMPONENT OF ABC TRANSPORTER"/>
    <property type="match status" value="1"/>
</dbReference>
<feature type="signal peptide" evidence="2">
    <location>
        <begin position="1"/>
        <end position="23"/>
    </location>
</feature>
<name>A0A2U3ALK9_9BACL</name>